<dbReference type="InterPro" id="IPR007438">
    <property type="entry name" value="DUF488"/>
</dbReference>
<organism evidence="1 2">
    <name type="scientific">Nitratireductor aquibiodomus</name>
    <dbReference type="NCBI Taxonomy" id="204799"/>
    <lineage>
        <taxon>Bacteria</taxon>
        <taxon>Pseudomonadati</taxon>
        <taxon>Pseudomonadota</taxon>
        <taxon>Alphaproteobacteria</taxon>
        <taxon>Hyphomicrobiales</taxon>
        <taxon>Phyllobacteriaceae</taxon>
        <taxon>Nitratireductor</taxon>
    </lineage>
</organism>
<dbReference type="InterPro" id="IPR036812">
    <property type="entry name" value="NAD(P)_OxRdtase_dom_sf"/>
</dbReference>
<evidence type="ECO:0000313" key="1">
    <source>
        <dbReference type="EMBL" id="SEB57228.1"/>
    </source>
</evidence>
<accession>A0A1H4KGQ7</accession>
<name>A0A1H4KGQ7_9HYPH</name>
<sequence>MDEAVQPEGVAFTIGHSNRTLETFKAMLLEASIDMVVDVRRFPRSRTNPSYNSEFLEPQLQSDGIGYIHCPPLGGLRSKVVEIPPDENGFWRNKSFHNYADFALTDGFQSALLKLLDLCRKHRCALMCAEAVWWRCHRRIITDHLIARGVSVYHVMDIGKLTKAHLSDGAVIDPDLRVRYPAR</sequence>
<dbReference type="Proteomes" id="UP000199064">
    <property type="component" value="Unassembled WGS sequence"/>
</dbReference>
<keyword evidence="2" id="KW-1185">Reference proteome</keyword>
<dbReference type="SUPFAM" id="SSF51430">
    <property type="entry name" value="NAD(P)-linked oxidoreductase"/>
    <property type="match status" value="1"/>
</dbReference>
<dbReference type="RefSeq" id="WP_090328844.1">
    <property type="nucleotide sequence ID" value="NZ_FNSL01000001.1"/>
</dbReference>
<evidence type="ECO:0000313" key="2">
    <source>
        <dbReference type="Proteomes" id="UP000199064"/>
    </source>
</evidence>
<dbReference type="PANTHER" id="PTHR39337">
    <property type="entry name" value="BLR5642 PROTEIN"/>
    <property type="match status" value="1"/>
</dbReference>
<reference evidence="2" key="1">
    <citation type="submission" date="2016-10" db="EMBL/GenBank/DDBJ databases">
        <authorList>
            <person name="Varghese N."/>
            <person name="Submissions S."/>
        </authorList>
    </citation>
    <scope>NUCLEOTIDE SEQUENCE [LARGE SCALE GENOMIC DNA]</scope>
    <source>
        <strain evidence="2">ES.061</strain>
    </source>
</reference>
<dbReference type="PIRSF" id="PIRSF024492">
    <property type="entry name" value="UCP024492"/>
    <property type="match status" value="1"/>
</dbReference>
<evidence type="ECO:0008006" key="3">
    <source>
        <dbReference type="Google" id="ProtNLM"/>
    </source>
</evidence>
<gene>
    <name evidence="1" type="ORF">SAMN05216452_2209</name>
</gene>
<dbReference type="Pfam" id="PF04343">
    <property type="entry name" value="DUF488"/>
    <property type="match status" value="1"/>
</dbReference>
<dbReference type="AlphaFoldDB" id="A0A1H4KGQ7"/>
<dbReference type="InterPro" id="IPR014519">
    <property type="entry name" value="UCP024492"/>
</dbReference>
<proteinExistence type="predicted"/>
<dbReference type="PANTHER" id="PTHR39337:SF1">
    <property type="entry name" value="BLR5642 PROTEIN"/>
    <property type="match status" value="1"/>
</dbReference>
<protein>
    <recommendedName>
        <fullName evidence="3">DUF488 domain-containing protein</fullName>
    </recommendedName>
</protein>
<dbReference type="EMBL" id="FNSL01000001">
    <property type="protein sequence ID" value="SEB57228.1"/>
    <property type="molecule type" value="Genomic_DNA"/>
</dbReference>